<keyword evidence="1" id="KW-0732">Signal</keyword>
<evidence type="ECO:0000256" key="1">
    <source>
        <dbReference type="SAM" id="SignalP"/>
    </source>
</evidence>
<evidence type="ECO:0008006" key="4">
    <source>
        <dbReference type="Google" id="ProtNLM"/>
    </source>
</evidence>
<accession>A0ABT7PQ27</accession>
<comment type="caution">
    <text evidence="2">The sequence shown here is derived from an EMBL/GenBank/DDBJ whole genome shotgun (WGS) entry which is preliminary data.</text>
</comment>
<dbReference type="InterPro" id="IPR013784">
    <property type="entry name" value="Carb-bd-like_fold"/>
</dbReference>
<dbReference type="RefSeq" id="WP_160149495.1">
    <property type="nucleotide sequence ID" value="NZ_JASZZN010000021.1"/>
</dbReference>
<dbReference type="EMBL" id="JASZZN010000021">
    <property type="protein sequence ID" value="MDM4018394.1"/>
    <property type="molecule type" value="Genomic_DNA"/>
</dbReference>
<evidence type="ECO:0000313" key="2">
    <source>
        <dbReference type="EMBL" id="MDM4018394.1"/>
    </source>
</evidence>
<organism evidence="2 3">
    <name type="scientific">Roseiconus lacunae</name>
    <dbReference type="NCBI Taxonomy" id="2605694"/>
    <lineage>
        <taxon>Bacteria</taxon>
        <taxon>Pseudomonadati</taxon>
        <taxon>Planctomycetota</taxon>
        <taxon>Planctomycetia</taxon>
        <taxon>Pirellulales</taxon>
        <taxon>Pirellulaceae</taxon>
        <taxon>Roseiconus</taxon>
    </lineage>
</organism>
<sequence>MNLLTRAAASLALALSAGYASAADVTEHQWVRATNGAVKGRVVVPRSDSISAVRGAKVHLLDQRGNLATGEVKSDNTGRFTMTGVKPGLYTLVIQGEHSFACCAMHVVDSIVPLKDQFEVAAGAVDADVVRGLMVRYLPNGESKGEIAFDPATNPLTLADSVAGESIRIRQTDGGLKGRLGRPGFAKELGASASNVMIYKEGAEVARTTTDAKGNFSVAKLAPGSYTVIGSGPDGFGVMGVELVDPNLVETAAGQSGESTFVAAAMLQETFIMQVAPVTSEEVVSDVVVTEEYYVEDDDRGGAIFGGGGMSGGGGAGGGGIGGGGGLGRLGVLGGIGAAIAIAASDDDDSVTPPVASPSVPASN</sequence>
<dbReference type="Gene3D" id="2.60.40.1120">
    <property type="entry name" value="Carboxypeptidase-like, regulatory domain"/>
    <property type="match status" value="1"/>
</dbReference>
<proteinExistence type="predicted"/>
<dbReference type="SUPFAM" id="SSF49478">
    <property type="entry name" value="Cna protein B-type domain"/>
    <property type="match status" value="1"/>
</dbReference>
<feature type="chain" id="PRO_5046312995" description="Cna protein B-type domain protein" evidence="1">
    <location>
        <begin position="23"/>
        <end position="364"/>
    </location>
</feature>
<name>A0ABT7PQ27_9BACT</name>
<dbReference type="Proteomes" id="UP001239462">
    <property type="component" value="Unassembled WGS sequence"/>
</dbReference>
<protein>
    <recommendedName>
        <fullName evidence="4">Cna protein B-type domain protein</fullName>
    </recommendedName>
</protein>
<feature type="signal peptide" evidence="1">
    <location>
        <begin position="1"/>
        <end position="22"/>
    </location>
</feature>
<keyword evidence="3" id="KW-1185">Reference proteome</keyword>
<dbReference type="SUPFAM" id="SSF49452">
    <property type="entry name" value="Starch-binding domain-like"/>
    <property type="match status" value="1"/>
</dbReference>
<evidence type="ECO:0000313" key="3">
    <source>
        <dbReference type="Proteomes" id="UP001239462"/>
    </source>
</evidence>
<dbReference type="Gene3D" id="2.60.40.10">
    <property type="entry name" value="Immunoglobulins"/>
    <property type="match status" value="1"/>
</dbReference>
<reference evidence="2 3" key="1">
    <citation type="submission" date="2023-06" db="EMBL/GenBank/DDBJ databases">
        <title>Roseiconus lacunae JC819 isolated from Gulf of Mannar region, Tamil Nadu.</title>
        <authorList>
            <person name="Pk S."/>
            <person name="Ch S."/>
            <person name="Ch V.R."/>
        </authorList>
    </citation>
    <scope>NUCLEOTIDE SEQUENCE [LARGE SCALE GENOMIC DNA]</scope>
    <source>
        <strain evidence="2 3">JC819</strain>
    </source>
</reference>
<gene>
    <name evidence="2" type="ORF">QTN89_23280</name>
</gene>
<dbReference type="InterPro" id="IPR013783">
    <property type="entry name" value="Ig-like_fold"/>
</dbReference>